<protein>
    <submittedName>
        <fullName evidence="1">Uncharacterized protein</fullName>
    </submittedName>
</protein>
<sequence length="74" mass="9051">MLKMSAMSSRCQMRPMRCQVRLMRYQIRSMRCQIRLMRCQIRTMRSMATLPSKRFKSLHQSLHYCKANRNKHLD</sequence>
<evidence type="ECO:0000313" key="1">
    <source>
        <dbReference type="EMBL" id="KAF2728276.1"/>
    </source>
</evidence>
<dbReference type="Proteomes" id="UP000799444">
    <property type="component" value="Unassembled WGS sequence"/>
</dbReference>
<organism evidence="1 2">
    <name type="scientific">Polyplosphaeria fusca</name>
    <dbReference type="NCBI Taxonomy" id="682080"/>
    <lineage>
        <taxon>Eukaryota</taxon>
        <taxon>Fungi</taxon>
        <taxon>Dikarya</taxon>
        <taxon>Ascomycota</taxon>
        <taxon>Pezizomycotina</taxon>
        <taxon>Dothideomycetes</taxon>
        <taxon>Pleosporomycetidae</taxon>
        <taxon>Pleosporales</taxon>
        <taxon>Tetraplosphaeriaceae</taxon>
        <taxon>Polyplosphaeria</taxon>
    </lineage>
</organism>
<name>A0A9P4QP05_9PLEO</name>
<evidence type="ECO:0000313" key="2">
    <source>
        <dbReference type="Proteomes" id="UP000799444"/>
    </source>
</evidence>
<gene>
    <name evidence="1" type="ORF">EJ04DRAFT_107225</name>
</gene>
<comment type="caution">
    <text evidence="1">The sequence shown here is derived from an EMBL/GenBank/DDBJ whole genome shotgun (WGS) entry which is preliminary data.</text>
</comment>
<reference evidence="1" key="1">
    <citation type="journal article" date="2020" name="Stud. Mycol.">
        <title>101 Dothideomycetes genomes: a test case for predicting lifestyles and emergence of pathogens.</title>
        <authorList>
            <person name="Haridas S."/>
            <person name="Albert R."/>
            <person name="Binder M."/>
            <person name="Bloem J."/>
            <person name="Labutti K."/>
            <person name="Salamov A."/>
            <person name="Andreopoulos B."/>
            <person name="Baker S."/>
            <person name="Barry K."/>
            <person name="Bills G."/>
            <person name="Bluhm B."/>
            <person name="Cannon C."/>
            <person name="Castanera R."/>
            <person name="Culley D."/>
            <person name="Daum C."/>
            <person name="Ezra D."/>
            <person name="Gonzalez J."/>
            <person name="Henrissat B."/>
            <person name="Kuo A."/>
            <person name="Liang C."/>
            <person name="Lipzen A."/>
            <person name="Lutzoni F."/>
            <person name="Magnuson J."/>
            <person name="Mondo S."/>
            <person name="Nolan M."/>
            <person name="Ohm R."/>
            <person name="Pangilinan J."/>
            <person name="Park H.-J."/>
            <person name="Ramirez L."/>
            <person name="Alfaro M."/>
            <person name="Sun H."/>
            <person name="Tritt A."/>
            <person name="Yoshinaga Y."/>
            <person name="Zwiers L.-H."/>
            <person name="Turgeon B."/>
            <person name="Goodwin S."/>
            <person name="Spatafora J."/>
            <person name="Crous P."/>
            <person name="Grigoriev I."/>
        </authorList>
    </citation>
    <scope>NUCLEOTIDE SEQUENCE</scope>
    <source>
        <strain evidence="1">CBS 125425</strain>
    </source>
</reference>
<dbReference type="AlphaFoldDB" id="A0A9P4QP05"/>
<keyword evidence="2" id="KW-1185">Reference proteome</keyword>
<proteinExistence type="predicted"/>
<accession>A0A9P4QP05</accession>
<dbReference type="EMBL" id="ML996287">
    <property type="protein sequence ID" value="KAF2728276.1"/>
    <property type="molecule type" value="Genomic_DNA"/>
</dbReference>